<dbReference type="InterPro" id="IPR052956">
    <property type="entry name" value="Mesenchyme-surface_protein"/>
</dbReference>
<accession>B7KDV1</accession>
<reference evidence="3" key="1">
    <citation type="journal article" date="2011" name="MBio">
        <title>Novel metabolic attributes of the genus Cyanothece, comprising a group of unicellular nitrogen-fixing Cyanobacteria.</title>
        <authorList>
            <person name="Bandyopadhyay A."/>
            <person name="Elvitigala T."/>
            <person name="Welsh E."/>
            <person name="Stockel J."/>
            <person name="Liberton M."/>
            <person name="Min H."/>
            <person name="Sherman L.A."/>
            <person name="Pakrasi H.B."/>
        </authorList>
    </citation>
    <scope>NUCLEOTIDE SEQUENCE [LARGE SCALE GENOMIC DNA]</scope>
    <source>
        <strain evidence="3">PCC 7424</strain>
    </source>
</reference>
<name>B7KDV1_GLOC7</name>
<organism evidence="2 3">
    <name type="scientific">Gloeothece citriformis (strain PCC 7424)</name>
    <name type="common">Cyanothece sp. (strain PCC 7424)</name>
    <dbReference type="NCBI Taxonomy" id="65393"/>
    <lineage>
        <taxon>Bacteria</taxon>
        <taxon>Bacillati</taxon>
        <taxon>Cyanobacteriota</taxon>
        <taxon>Cyanophyceae</taxon>
        <taxon>Oscillatoriophycideae</taxon>
        <taxon>Chroococcales</taxon>
        <taxon>Aphanothecaceae</taxon>
        <taxon>Gloeothece</taxon>
        <taxon>Gloeothece citriformis</taxon>
    </lineage>
</organism>
<protein>
    <submittedName>
        <fullName evidence="2">Alkaline phosphatase-like protein</fullName>
    </submittedName>
</protein>
<dbReference type="NCBIfam" id="TIGR02595">
    <property type="entry name" value="PEP_CTERM"/>
    <property type="match status" value="1"/>
</dbReference>
<dbReference type="eggNOG" id="COG3391">
    <property type="taxonomic scope" value="Bacteria"/>
</dbReference>
<dbReference type="InterPro" id="IPR055188">
    <property type="entry name" value="Choice_anch_I"/>
</dbReference>
<sequence length="546" mass="58481">MNKTTKLKKPPLFFARPLNLIPIVASSIAVLGLWDAPAQALKLTPIGRYKSADGVAEISAYDPVSQQLFVTNSSINTIDVLSLSNPSNPSKISAISLGNVGTVNSVAFKNGILAAAVDNVNPQANGSVLFFDKDGNLVHQSTVGAIPDMVTFTPDGRFVIVANEGEPNDDYTNDPLGSVSIIDTANNYSVTTVGFENVPIGSSVRIFGPGATPAQDLEPEYIAVSADSSRAWITLQENNAIAILNLITGEFEEVVGLGFKDHSLPGNGLDASDRDGKIDIKTHDKVLGMFQPDAIGAYSYNGETYLVTANEGDARDYDGFSEEDRVRDLTLDPTAFPNAKDLQKNGNLGRLTVTNTLGDTDGDGDFDELYAFGARSFSIWDFQGNLIFDSGDAFEQITADLLPDFFNADEDNEGLFDNRSDNKGPEPEGLVLGKIGNRTLAFIGLERIGGVMLYDVTNPFNPLFLDYVNPRDFLASSSEEAGDLAPEGLLFIDKANSPNGKPLLVVTNEVSGTTTIYEVVPEPSMILGALTAAGFLLGNKRRKKVN</sequence>
<dbReference type="Pfam" id="PF22494">
    <property type="entry name" value="choice_anch_I"/>
    <property type="match status" value="1"/>
</dbReference>
<dbReference type="EMBL" id="CP001291">
    <property type="protein sequence ID" value="ACK70403.1"/>
    <property type="molecule type" value="Genomic_DNA"/>
</dbReference>
<feature type="domain" description="Choice-of-anchor I" evidence="1">
    <location>
        <begin position="51"/>
        <end position="519"/>
    </location>
</feature>
<dbReference type="InterPro" id="IPR015943">
    <property type="entry name" value="WD40/YVTN_repeat-like_dom_sf"/>
</dbReference>
<gene>
    <name evidence="2" type="ordered locus">PCC7424_1973</name>
</gene>
<dbReference type="Proteomes" id="UP000002384">
    <property type="component" value="Chromosome"/>
</dbReference>
<dbReference type="PANTHER" id="PTHR46928:SF1">
    <property type="entry name" value="MESENCHYME-SPECIFIC CELL SURFACE GLYCOPROTEIN"/>
    <property type="match status" value="1"/>
</dbReference>
<dbReference type="HOGENOM" id="CLU_020353_0_0_3"/>
<keyword evidence="3" id="KW-1185">Reference proteome</keyword>
<dbReference type="STRING" id="65393.PCC7424_1973"/>
<dbReference type="NCBIfam" id="NF038117">
    <property type="entry name" value="choice_anch_I"/>
    <property type="match status" value="1"/>
</dbReference>
<dbReference type="InterPro" id="IPR013424">
    <property type="entry name" value="Ice-binding_C"/>
</dbReference>
<dbReference type="SUPFAM" id="SSF63825">
    <property type="entry name" value="YWTD domain"/>
    <property type="match status" value="1"/>
</dbReference>
<evidence type="ECO:0000259" key="1">
    <source>
        <dbReference type="Pfam" id="PF22494"/>
    </source>
</evidence>
<evidence type="ECO:0000313" key="3">
    <source>
        <dbReference type="Proteomes" id="UP000002384"/>
    </source>
</evidence>
<dbReference type="PANTHER" id="PTHR46928">
    <property type="entry name" value="MESENCHYME-SPECIFIC CELL SURFACE GLYCOPROTEIN"/>
    <property type="match status" value="1"/>
</dbReference>
<evidence type="ECO:0000313" key="2">
    <source>
        <dbReference type="EMBL" id="ACK70403.1"/>
    </source>
</evidence>
<proteinExistence type="predicted"/>
<dbReference type="KEGG" id="cyc:PCC7424_1973"/>
<dbReference type="AlphaFoldDB" id="B7KDV1"/>
<dbReference type="Gene3D" id="2.130.10.10">
    <property type="entry name" value="YVTN repeat-like/Quinoprotein amine dehydrogenase"/>
    <property type="match status" value="1"/>
</dbReference>
<dbReference type="RefSeq" id="WP_015954009.1">
    <property type="nucleotide sequence ID" value="NC_011729.1"/>
</dbReference>